<evidence type="ECO:0008006" key="4">
    <source>
        <dbReference type="Google" id="ProtNLM"/>
    </source>
</evidence>
<dbReference type="EMBL" id="OU015584">
    <property type="protein sequence ID" value="CAG5081154.1"/>
    <property type="molecule type" value="Genomic_DNA"/>
</dbReference>
<sequence>MSDKEGEKKRDEKTFWGQLKDPTSAVLISIMSFAITLPIVVSLYPVIPPIRIGFFDGARIDFLLTSLVCFVLFYVLIKKFSKFFIYAFSLGLVGLAASSFLGKYSFVDLYYDYSAIYFSYTEDFREFTFNEKNASAEYNQRIINAVDYRNERVKNAANAMAVANFQEYKGSFPSLKILQCFSIFKEVRNKWNYVYDPKGDEYYSKTSVTLLQLQDDNKFKGDCDDYSILIAGLFTAVGGEVRLVRTVVETKTRTIGHLYPELLIGNVKDLEKISYFIKNELFVMESMDKPIYYYQDLEGNIWLNMDYNDYYPGGKYQSYVRKAVITINPQ</sequence>
<accession>A0A916NHA4</accession>
<gene>
    <name evidence="2" type="ORF">CRYO30217_01550</name>
</gene>
<keyword evidence="1" id="KW-1133">Transmembrane helix</keyword>
<evidence type="ECO:0000313" key="2">
    <source>
        <dbReference type="EMBL" id="CAG5081154.1"/>
    </source>
</evidence>
<evidence type="ECO:0000256" key="1">
    <source>
        <dbReference type="SAM" id="Phobius"/>
    </source>
</evidence>
<evidence type="ECO:0000313" key="3">
    <source>
        <dbReference type="Proteomes" id="UP000683507"/>
    </source>
</evidence>
<keyword evidence="3" id="KW-1185">Reference proteome</keyword>
<feature type="transmembrane region" description="Helical" evidence="1">
    <location>
        <begin position="25"/>
        <end position="47"/>
    </location>
</feature>
<protein>
    <recommendedName>
        <fullName evidence="4">Transglutaminase domain-containing protein</fullName>
    </recommendedName>
</protein>
<keyword evidence="1" id="KW-0472">Membrane</keyword>
<organism evidence="2 3">
    <name type="scientific">Parvicella tangerina</name>
    <dbReference type="NCBI Taxonomy" id="2829795"/>
    <lineage>
        <taxon>Bacteria</taxon>
        <taxon>Pseudomonadati</taxon>
        <taxon>Bacteroidota</taxon>
        <taxon>Flavobacteriia</taxon>
        <taxon>Flavobacteriales</taxon>
        <taxon>Parvicellaceae</taxon>
        <taxon>Parvicella</taxon>
    </lineage>
</organism>
<reference evidence="2" key="1">
    <citation type="submission" date="2021-04" db="EMBL/GenBank/DDBJ databases">
        <authorList>
            <person name="Rodrigo-Torres L."/>
            <person name="Arahal R. D."/>
            <person name="Lucena T."/>
        </authorList>
    </citation>
    <scope>NUCLEOTIDE SEQUENCE</scope>
    <source>
        <strain evidence="2">AS29M-1</strain>
    </source>
</reference>
<keyword evidence="1" id="KW-0812">Transmembrane</keyword>
<dbReference type="AlphaFoldDB" id="A0A916NHA4"/>
<feature type="transmembrane region" description="Helical" evidence="1">
    <location>
        <begin position="83"/>
        <end position="101"/>
    </location>
</feature>
<dbReference type="Proteomes" id="UP000683507">
    <property type="component" value="Chromosome"/>
</dbReference>
<proteinExistence type="predicted"/>
<dbReference type="KEGG" id="ptan:CRYO30217_01550"/>
<name>A0A916NHA4_9FLAO</name>
<feature type="transmembrane region" description="Helical" evidence="1">
    <location>
        <begin position="59"/>
        <end position="77"/>
    </location>
</feature>
<dbReference type="RefSeq" id="WP_258541751.1">
    <property type="nucleotide sequence ID" value="NZ_OU015584.1"/>
</dbReference>